<proteinExistence type="predicted"/>
<protein>
    <submittedName>
        <fullName evidence="2">Uncharacterized protein</fullName>
    </submittedName>
</protein>
<reference evidence="3" key="1">
    <citation type="submission" date="2017-05" db="EMBL/GenBank/DDBJ databases">
        <title>Physiological properties and genetic analysis related to exopolysaccharide production of fresh-water unicellular cyanobacterium Aphanothece sacrum, Suizenji Nori, that has been cultured as a food source in Japan.</title>
        <authorList>
            <person name="Kanesaki Y."/>
            <person name="Yoshikawa S."/>
            <person name="Ohki K."/>
        </authorList>
    </citation>
    <scope>NUCLEOTIDE SEQUENCE [LARGE SCALE GENOMIC DNA]</scope>
    <source>
        <strain evidence="3">FPU1</strain>
    </source>
</reference>
<dbReference type="RefSeq" id="WP_124975845.1">
    <property type="nucleotide sequence ID" value="NZ_BDQK01000017.1"/>
</dbReference>
<comment type="caution">
    <text evidence="2">The sequence shown here is derived from an EMBL/GenBank/DDBJ whole genome shotgun (WGS) entry which is preliminary data.</text>
</comment>
<dbReference type="Proteomes" id="UP000287247">
    <property type="component" value="Unassembled WGS sequence"/>
</dbReference>
<feature type="transmembrane region" description="Helical" evidence="1">
    <location>
        <begin position="74"/>
        <end position="93"/>
    </location>
</feature>
<dbReference type="EMBL" id="BDQK01000017">
    <property type="protein sequence ID" value="GBF82493.1"/>
    <property type="molecule type" value="Genomic_DNA"/>
</dbReference>
<keyword evidence="3" id="KW-1185">Reference proteome</keyword>
<evidence type="ECO:0000313" key="3">
    <source>
        <dbReference type="Proteomes" id="UP000287247"/>
    </source>
</evidence>
<organism evidence="2 3">
    <name type="scientific">Aphanothece sacrum FPU1</name>
    <dbReference type="NCBI Taxonomy" id="1920663"/>
    <lineage>
        <taxon>Bacteria</taxon>
        <taxon>Bacillati</taxon>
        <taxon>Cyanobacteriota</taxon>
        <taxon>Cyanophyceae</taxon>
        <taxon>Oscillatoriophycideae</taxon>
        <taxon>Chroococcales</taxon>
        <taxon>Aphanothecaceae</taxon>
        <taxon>Aphanothece</taxon>
    </lineage>
</organism>
<sequence length="109" mass="11786">MNLTHNLANLTLATTLFFTVGSQLVFGSNLPLKNHQVSDNTSDTVSSESIDKNYLVSINPTAVNVSYSQEFTAIPQPLTIFFVLGMAGLSGVLKLKIAQAKSNQQLEDI</sequence>
<evidence type="ECO:0000313" key="2">
    <source>
        <dbReference type="EMBL" id="GBF82493.1"/>
    </source>
</evidence>
<evidence type="ECO:0000256" key="1">
    <source>
        <dbReference type="SAM" id="Phobius"/>
    </source>
</evidence>
<dbReference type="AlphaFoldDB" id="A0A401IMM4"/>
<gene>
    <name evidence="2" type="ORF">AsFPU1_3923</name>
</gene>
<keyword evidence="1" id="KW-0812">Transmembrane</keyword>
<name>A0A401IMM4_APHSA</name>
<keyword evidence="1" id="KW-1133">Transmembrane helix</keyword>
<accession>A0A401IMM4</accession>
<keyword evidence="1" id="KW-0472">Membrane</keyword>